<dbReference type="InterPro" id="IPR036396">
    <property type="entry name" value="Cyt_P450_sf"/>
</dbReference>
<evidence type="ECO:0000256" key="1">
    <source>
        <dbReference type="ARBA" id="ARBA00010617"/>
    </source>
</evidence>
<dbReference type="Proteomes" id="UP001386955">
    <property type="component" value="Unassembled WGS sequence"/>
</dbReference>
<reference evidence="7 8" key="1">
    <citation type="submission" date="2024-01" db="EMBL/GenBank/DDBJ databases">
        <title>The genomes of 5 underutilized Papilionoideae crops provide insights into root nodulation and disease resistanc.</title>
        <authorList>
            <person name="Jiang F."/>
        </authorList>
    </citation>
    <scope>NUCLEOTIDE SEQUENCE [LARGE SCALE GENOMIC DNA]</scope>
    <source>
        <strain evidence="7">DUOXIRENSHENG_FW03</strain>
        <tissue evidence="7">Leaves</tissue>
    </source>
</reference>
<dbReference type="Pfam" id="PF00067">
    <property type="entry name" value="p450"/>
    <property type="match status" value="1"/>
</dbReference>
<name>A0AAN9SYS9_PSOTE</name>
<proteinExistence type="inferred from homology"/>
<dbReference type="GO" id="GO:0006631">
    <property type="term" value="P:fatty acid metabolic process"/>
    <property type="evidence" value="ECO:0007669"/>
    <property type="project" value="UniProtKB-ARBA"/>
</dbReference>
<feature type="binding site" description="axial binding residue" evidence="6">
    <location>
        <position position="455"/>
    </location>
    <ligand>
        <name>heme</name>
        <dbReference type="ChEBI" id="CHEBI:30413"/>
    </ligand>
    <ligandPart>
        <name>Fe</name>
        <dbReference type="ChEBI" id="CHEBI:18248"/>
    </ligandPart>
</feature>
<dbReference type="InterPro" id="IPR002403">
    <property type="entry name" value="Cyt_P450_E_grp-IV"/>
</dbReference>
<dbReference type="CDD" id="cd11071">
    <property type="entry name" value="CYP74"/>
    <property type="match status" value="1"/>
</dbReference>
<sequence length="503" mass="57204">MIPIKNNTKQRARGTHHYSYPCDSWTMETAPSSLPLKPIPGSYGLPFLGPIRDRHDYFYHQGRDKFFSTRIQQLNSTVFRTNMPPGPFISSDPRVIVLLDAASFPILFDNRRVEKYNVLDGTFMPSTNFTGGYRVCAYLDTAEPKHALIKSFYLSFLAKRKDSFVPLFRNCLQEAFAGIEDQLCQNAKADFNATFSYASFNFIFRLFCDDTHPSNTNLASKGPKLVDTWLLFQLAPLATLGLSKIFNYMEDFLIRTLPFPACLANSGYNKLYEAFKTHATTVLDEAEKLGLERNEACHNVIFVTGFNAYGGLKNQFPIVLKWVGLCGEKLHADLAGEIRRVVSDEGGVTLSALEKMPLLKSVVYEVMRIEPAVPYQYARAREDLIVQSHDASYRVKKGEMLFGYQPFATKDSRIFEDAEVFVARRFIGEGEKMLKHVLWSNGRETEEPSPSNKQCPGKNLVVLMCRLFLVEFFMRYDTFEFEFTQASFGPSITIKTLTKTSAF</sequence>
<keyword evidence="4 6" id="KW-0408">Iron</keyword>
<dbReference type="FunFam" id="1.10.630.10:FF:000024">
    <property type="entry name" value="Allene oxide synthase, chloroplastic"/>
    <property type="match status" value="1"/>
</dbReference>
<dbReference type="GO" id="GO:0016705">
    <property type="term" value="F:oxidoreductase activity, acting on paired donors, with incorporation or reduction of molecular oxygen"/>
    <property type="evidence" value="ECO:0007669"/>
    <property type="project" value="InterPro"/>
</dbReference>
<dbReference type="InterPro" id="IPR001128">
    <property type="entry name" value="Cyt_P450"/>
</dbReference>
<keyword evidence="5" id="KW-0456">Lyase</keyword>
<evidence type="ECO:0000313" key="8">
    <source>
        <dbReference type="Proteomes" id="UP001386955"/>
    </source>
</evidence>
<dbReference type="GO" id="GO:0004497">
    <property type="term" value="F:monooxygenase activity"/>
    <property type="evidence" value="ECO:0007669"/>
    <property type="project" value="InterPro"/>
</dbReference>
<accession>A0AAN9SYS9</accession>
<dbReference type="AlphaFoldDB" id="A0AAN9SYS9"/>
<dbReference type="GO" id="GO:0016125">
    <property type="term" value="P:sterol metabolic process"/>
    <property type="evidence" value="ECO:0007669"/>
    <property type="project" value="TreeGrafter"/>
</dbReference>
<gene>
    <name evidence="7" type="ORF">VNO78_09794</name>
</gene>
<evidence type="ECO:0000313" key="7">
    <source>
        <dbReference type="EMBL" id="KAK7407746.1"/>
    </source>
</evidence>
<keyword evidence="2 6" id="KW-0349">Heme</keyword>
<organism evidence="7 8">
    <name type="scientific">Psophocarpus tetragonolobus</name>
    <name type="common">Winged bean</name>
    <name type="synonym">Dolichos tetragonolobus</name>
    <dbReference type="NCBI Taxonomy" id="3891"/>
    <lineage>
        <taxon>Eukaryota</taxon>
        <taxon>Viridiplantae</taxon>
        <taxon>Streptophyta</taxon>
        <taxon>Embryophyta</taxon>
        <taxon>Tracheophyta</taxon>
        <taxon>Spermatophyta</taxon>
        <taxon>Magnoliopsida</taxon>
        <taxon>eudicotyledons</taxon>
        <taxon>Gunneridae</taxon>
        <taxon>Pentapetalae</taxon>
        <taxon>rosids</taxon>
        <taxon>fabids</taxon>
        <taxon>Fabales</taxon>
        <taxon>Fabaceae</taxon>
        <taxon>Papilionoideae</taxon>
        <taxon>50 kb inversion clade</taxon>
        <taxon>NPAAA clade</taxon>
        <taxon>indigoferoid/millettioid clade</taxon>
        <taxon>Phaseoleae</taxon>
        <taxon>Psophocarpus</taxon>
    </lineage>
</organism>
<dbReference type="PANTHER" id="PTHR24286">
    <property type="entry name" value="CYTOCHROME P450 26"/>
    <property type="match status" value="1"/>
</dbReference>
<evidence type="ECO:0000256" key="3">
    <source>
        <dbReference type="ARBA" id="ARBA00022723"/>
    </source>
</evidence>
<keyword evidence="3 6" id="KW-0479">Metal-binding</keyword>
<dbReference type="SUPFAM" id="SSF48264">
    <property type="entry name" value="Cytochrome P450"/>
    <property type="match status" value="1"/>
</dbReference>
<dbReference type="PRINTS" id="PR00465">
    <property type="entry name" value="EP450IV"/>
</dbReference>
<keyword evidence="8" id="KW-1185">Reference proteome</keyword>
<evidence type="ECO:0000256" key="2">
    <source>
        <dbReference type="ARBA" id="ARBA00022617"/>
    </source>
</evidence>
<evidence type="ECO:0000256" key="5">
    <source>
        <dbReference type="ARBA" id="ARBA00023239"/>
    </source>
</evidence>
<dbReference type="EMBL" id="JAYMYS010000002">
    <property type="protein sequence ID" value="KAK7407746.1"/>
    <property type="molecule type" value="Genomic_DNA"/>
</dbReference>
<comment type="cofactor">
    <cofactor evidence="6">
        <name>heme</name>
        <dbReference type="ChEBI" id="CHEBI:30413"/>
    </cofactor>
</comment>
<protein>
    <submittedName>
        <fullName evidence="7">Uncharacterized protein</fullName>
    </submittedName>
</protein>
<evidence type="ECO:0000256" key="4">
    <source>
        <dbReference type="ARBA" id="ARBA00023004"/>
    </source>
</evidence>
<dbReference type="GO" id="GO:0005506">
    <property type="term" value="F:iron ion binding"/>
    <property type="evidence" value="ECO:0007669"/>
    <property type="project" value="InterPro"/>
</dbReference>
<comment type="similarity">
    <text evidence="1">Belongs to the cytochrome P450 family.</text>
</comment>
<dbReference type="PANTHER" id="PTHR24286:SF302">
    <property type="entry name" value="ALLENE OXIDE SYNTHASE 2"/>
    <property type="match status" value="1"/>
</dbReference>
<evidence type="ECO:0000256" key="6">
    <source>
        <dbReference type="PIRSR" id="PIRSR602403-1"/>
    </source>
</evidence>
<dbReference type="Gene3D" id="1.10.630.10">
    <property type="entry name" value="Cytochrome P450"/>
    <property type="match status" value="1"/>
</dbReference>
<dbReference type="GO" id="GO:0016829">
    <property type="term" value="F:lyase activity"/>
    <property type="evidence" value="ECO:0007669"/>
    <property type="project" value="UniProtKB-KW"/>
</dbReference>
<comment type="caution">
    <text evidence="7">The sequence shown here is derived from an EMBL/GenBank/DDBJ whole genome shotgun (WGS) entry which is preliminary data.</text>
</comment>
<dbReference type="GO" id="GO:0020037">
    <property type="term" value="F:heme binding"/>
    <property type="evidence" value="ECO:0007669"/>
    <property type="project" value="InterPro"/>
</dbReference>